<dbReference type="Proteomes" id="UP000245626">
    <property type="component" value="Unassembled WGS sequence"/>
</dbReference>
<proteinExistence type="predicted"/>
<organism evidence="1 2">
    <name type="scientific">Violaceomyces palustris</name>
    <dbReference type="NCBI Taxonomy" id="1673888"/>
    <lineage>
        <taxon>Eukaryota</taxon>
        <taxon>Fungi</taxon>
        <taxon>Dikarya</taxon>
        <taxon>Basidiomycota</taxon>
        <taxon>Ustilaginomycotina</taxon>
        <taxon>Ustilaginomycetes</taxon>
        <taxon>Violaceomycetales</taxon>
        <taxon>Violaceomycetaceae</taxon>
        <taxon>Violaceomyces</taxon>
    </lineage>
</organism>
<sequence length="347" mass="37347">MVACAARASLIGRSALVPNRLYRSTTPFVGQSWFSCSPRVESEAESPLPVLSASATPLTSVDEQKPRSRQGQRRSDRGQQQQQQPHRPRQVQQGQSQDRRNRGGRESHQSSSPNRTTDSPNPPPRRNGSRPSVLQSGGGGRGSPTPVRSARVPTRAAPAPIPTTDWNSKLHLRAGFTKALSGLPKPNKVLDPQASASSNAKALPRLKEAVRALKLHVRPSDRTTLGPLHDPTHLSVSSASGMAANHATNDQETHLSANELKERRTRELDETLGGDYSRYLAGATLPKSLTESQPNKGEQGSTIQAVVDADKAASLNPDLSPATREFLVKTVGDKLGLGGHWAQKQAK</sequence>
<dbReference type="EMBL" id="KZ819857">
    <property type="protein sequence ID" value="PWN51264.1"/>
    <property type="molecule type" value="Genomic_DNA"/>
</dbReference>
<accession>A0ACD0NZZ8</accession>
<reference evidence="1 2" key="1">
    <citation type="journal article" date="2018" name="Mol. Biol. Evol.">
        <title>Broad Genomic Sampling Reveals a Smut Pathogenic Ancestry of the Fungal Clade Ustilaginomycotina.</title>
        <authorList>
            <person name="Kijpornyongpan T."/>
            <person name="Mondo S.J."/>
            <person name="Barry K."/>
            <person name="Sandor L."/>
            <person name="Lee J."/>
            <person name="Lipzen A."/>
            <person name="Pangilinan J."/>
            <person name="LaButti K."/>
            <person name="Hainaut M."/>
            <person name="Henrissat B."/>
            <person name="Grigoriev I.V."/>
            <person name="Spatafora J.W."/>
            <person name="Aime M.C."/>
        </authorList>
    </citation>
    <scope>NUCLEOTIDE SEQUENCE [LARGE SCALE GENOMIC DNA]</scope>
    <source>
        <strain evidence="1 2">SA 807</strain>
    </source>
</reference>
<evidence type="ECO:0000313" key="2">
    <source>
        <dbReference type="Proteomes" id="UP000245626"/>
    </source>
</evidence>
<name>A0ACD0NZZ8_9BASI</name>
<gene>
    <name evidence="1" type="ORF">IE53DRAFT_379098</name>
</gene>
<protein>
    <submittedName>
        <fullName evidence="1">Uncharacterized protein</fullName>
    </submittedName>
</protein>
<evidence type="ECO:0000313" key="1">
    <source>
        <dbReference type="EMBL" id="PWN51264.1"/>
    </source>
</evidence>
<keyword evidence="2" id="KW-1185">Reference proteome</keyword>